<evidence type="ECO:0000313" key="2">
    <source>
        <dbReference type="Proteomes" id="UP000037035"/>
    </source>
</evidence>
<name>A0A0L6VTY7_9BASI</name>
<keyword evidence="2" id="KW-1185">Reference proteome</keyword>
<dbReference type="VEuPathDB" id="FungiDB:VP01_106g1"/>
<gene>
    <name evidence="1" type="ORF">VP01_106g1</name>
</gene>
<accession>A0A0L6VTY7</accession>
<dbReference type="EMBL" id="LAVV01000777">
    <property type="protein sequence ID" value="KNZ64072.1"/>
    <property type="molecule type" value="Genomic_DNA"/>
</dbReference>
<dbReference type="AlphaFoldDB" id="A0A0L6VTY7"/>
<dbReference type="STRING" id="27349.A0A0L6VTY7"/>
<dbReference type="OrthoDB" id="2504926at2759"/>
<sequence length="426" mass="47971">MTLNLLSSQKSSTQTNLTTLVERGADVLLTACRGASAPPSPDPAGYTHVERGNEALWAYVADHQDQRPLCPRVGPKAGRVRSSGSIYSRYPDISLGKRLNFPWKATTVWLVPSFHNPLQLECSVRFLACGISERMNEYLDYLALTSSCQSNLDALGTISPHTSDFGPFMCIDNLNMAEKVHMSSVGHCSMMFHAQLNLRTFQAAMQNVASMAILPSMWLQNHEDANHYCLVWKSQIAQVLSCYTALGTLHTLWNLAQKILTNHLGNTLNKEDLGAWQSLLALGIPPEKFIQKEDFQKVHERTQESCCFNLPIPIYKFCDLRVIMKIEREPIYHLETQHIPTSQLKNIINECSNQLCSPAARAMKAADIERLIHVWKIGKIMSQFLSGLFHYSSYLPQLVLMLTQILPHSISKLFLPPYSVLPNWSN</sequence>
<protein>
    <submittedName>
        <fullName evidence="1">Uncharacterized protein</fullName>
    </submittedName>
</protein>
<dbReference type="Proteomes" id="UP000037035">
    <property type="component" value="Unassembled WGS sequence"/>
</dbReference>
<comment type="caution">
    <text evidence="1">The sequence shown here is derived from an EMBL/GenBank/DDBJ whole genome shotgun (WGS) entry which is preliminary data.</text>
</comment>
<reference evidence="1 2" key="1">
    <citation type="submission" date="2015-08" db="EMBL/GenBank/DDBJ databases">
        <title>Next Generation Sequencing and Analysis of the Genome of Puccinia sorghi L Schw, the Causal Agent of Maize Common Rust.</title>
        <authorList>
            <person name="Rochi L."/>
            <person name="Burguener G."/>
            <person name="Darino M."/>
            <person name="Turjanski A."/>
            <person name="Kreff E."/>
            <person name="Dieguez M.J."/>
            <person name="Sacco F."/>
        </authorList>
    </citation>
    <scope>NUCLEOTIDE SEQUENCE [LARGE SCALE GENOMIC DNA]</scope>
    <source>
        <strain evidence="1 2">RO10H11247</strain>
    </source>
</reference>
<evidence type="ECO:0000313" key="1">
    <source>
        <dbReference type="EMBL" id="KNZ64072.1"/>
    </source>
</evidence>
<organism evidence="1 2">
    <name type="scientific">Puccinia sorghi</name>
    <dbReference type="NCBI Taxonomy" id="27349"/>
    <lineage>
        <taxon>Eukaryota</taxon>
        <taxon>Fungi</taxon>
        <taxon>Dikarya</taxon>
        <taxon>Basidiomycota</taxon>
        <taxon>Pucciniomycotina</taxon>
        <taxon>Pucciniomycetes</taxon>
        <taxon>Pucciniales</taxon>
        <taxon>Pucciniaceae</taxon>
        <taxon>Puccinia</taxon>
    </lineage>
</organism>
<proteinExistence type="predicted"/>